<evidence type="ECO:0000313" key="3">
    <source>
        <dbReference type="EMBL" id="SFJ31043.1"/>
    </source>
</evidence>
<feature type="chain" id="PRO_5017195335" evidence="1">
    <location>
        <begin position="23"/>
        <end position="126"/>
    </location>
</feature>
<protein>
    <submittedName>
        <fullName evidence="3">Sporulation related domain-containing protein</fullName>
    </submittedName>
</protein>
<keyword evidence="4" id="KW-1185">Reference proteome</keyword>
<dbReference type="InterPro" id="IPR036680">
    <property type="entry name" value="SPOR-like_sf"/>
</dbReference>
<evidence type="ECO:0000259" key="2">
    <source>
        <dbReference type="PROSITE" id="PS51724"/>
    </source>
</evidence>
<dbReference type="Proteomes" id="UP000243887">
    <property type="component" value="Unassembled WGS sequence"/>
</dbReference>
<dbReference type="SUPFAM" id="SSF110997">
    <property type="entry name" value="Sporulation related repeat"/>
    <property type="match status" value="1"/>
</dbReference>
<dbReference type="EMBL" id="FORU01000005">
    <property type="protein sequence ID" value="SFJ31043.1"/>
    <property type="molecule type" value="Genomic_DNA"/>
</dbReference>
<proteinExistence type="predicted"/>
<gene>
    <name evidence="3" type="ORF">SAMN04487893_105137</name>
</gene>
<feature type="signal peptide" evidence="1">
    <location>
        <begin position="1"/>
        <end position="22"/>
    </location>
</feature>
<feature type="domain" description="SPOR" evidence="2">
    <location>
        <begin position="49"/>
        <end position="126"/>
    </location>
</feature>
<evidence type="ECO:0000256" key="1">
    <source>
        <dbReference type="SAM" id="SignalP"/>
    </source>
</evidence>
<dbReference type="AlphaFoldDB" id="A0A1I3QA98"/>
<reference evidence="4" key="1">
    <citation type="submission" date="2016-10" db="EMBL/GenBank/DDBJ databases">
        <authorList>
            <person name="Varghese N."/>
            <person name="Submissions S."/>
        </authorList>
    </citation>
    <scope>NUCLEOTIDE SEQUENCE [LARGE SCALE GENOMIC DNA]</scope>
    <source>
        <strain evidence="4">DSM 26542</strain>
    </source>
</reference>
<dbReference type="RefSeq" id="WP_090678617.1">
    <property type="nucleotide sequence ID" value="NZ_FORU01000005.1"/>
</dbReference>
<dbReference type="PROSITE" id="PS51724">
    <property type="entry name" value="SPOR"/>
    <property type="match status" value="1"/>
</dbReference>
<name>A0A1I3QA98_9FLAO</name>
<sequence>MRFLRITLTIFTAILFHNLTYAQQSKNTFQEPSEVKTLLDEKRKFNSANTANDKYKIQIFYGSNSEAIRKLADFKRNFSDIDGTIIYSNPSYKVWVGSYKTRIEAERNLKNIRKRFENALLINPSK</sequence>
<dbReference type="Pfam" id="PF05036">
    <property type="entry name" value="SPOR"/>
    <property type="match status" value="1"/>
</dbReference>
<dbReference type="OrthoDB" id="2473397at2"/>
<keyword evidence="1" id="KW-0732">Signal</keyword>
<organism evidence="3 4">
    <name type="scientific">Myroides guanonis</name>
    <dbReference type="NCBI Taxonomy" id="1150112"/>
    <lineage>
        <taxon>Bacteria</taxon>
        <taxon>Pseudomonadati</taxon>
        <taxon>Bacteroidota</taxon>
        <taxon>Flavobacteriia</taxon>
        <taxon>Flavobacteriales</taxon>
        <taxon>Flavobacteriaceae</taxon>
        <taxon>Myroides</taxon>
    </lineage>
</organism>
<accession>A0A1I3QA98</accession>
<dbReference type="InterPro" id="IPR007730">
    <property type="entry name" value="SPOR-like_dom"/>
</dbReference>
<dbReference type="STRING" id="1150112.SAMN04487893_105137"/>
<evidence type="ECO:0000313" key="4">
    <source>
        <dbReference type="Proteomes" id="UP000243887"/>
    </source>
</evidence>
<dbReference type="GO" id="GO:0042834">
    <property type="term" value="F:peptidoglycan binding"/>
    <property type="evidence" value="ECO:0007669"/>
    <property type="project" value="InterPro"/>
</dbReference>
<dbReference type="Gene3D" id="3.30.70.1070">
    <property type="entry name" value="Sporulation related repeat"/>
    <property type="match status" value="1"/>
</dbReference>